<dbReference type="AlphaFoldDB" id="A0A9P9EXF4"/>
<dbReference type="EMBL" id="JAGMUU010000008">
    <property type="protein sequence ID" value="KAH7147027.1"/>
    <property type="molecule type" value="Genomic_DNA"/>
</dbReference>
<feature type="region of interest" description="Disordered" evidence="1">
    <location>
        <begin position="50"/>
        <end position="122"/>
    </location>
</feature>
<keyword evidence="3" id="KW-1185">Reference proteome</keyword>
<dbReference type="OrthoDB" id="5098351at2759"/>
<gene>
    <name evidence="2" type="ORF">B0J13DRAFT_553077</name>
</gene>
<dbReference type="Proteomes" id="UP000717696">
    <property type="component" value="Unassembled WGS sequence"/>
</dbReference>
<comment type="caution">
    <text evidence="2">The sequence shown here is derived from an EMBL/GenBank/DDBJ whole genome shotgun (WGS) entry which is preliminary data.</text>
</comment>
<sequence>MSHCTMLAFFTETSPQAPEVTPTLQHPDTSQMVSDPAEKAEIFKKAFFPSPPEAEIGDIEDATYPDRRRPPRNTLYTPVHHSIGAPDDRVRGGTDTLSTHYGAPAQSAEGAIEENPGPWGRKWTDPMGMFAFPAFETGRGGFSIH</sequence>
<accession>A0A9P9EXF4</accession>
<proteinExistence type="predicted"/>
<protein>
    <submittedName>
        <fullName evidence="2">Uncharacterized protein</fullName>
    </submittedName>
</protein>
<evidence type="ECO:0000313" key="2">
    <source>
        <dbReference type="EMBL" id="KAH7147027.1"/>
    </source>
</evidence>
<reference evidence="2" key="1">
    <citation type="journal article" date="2021" name="Nat. Commun.">
        <title>Genetic determinants of endophytism in the Arabidopsis root mycobiome.</title>
        <authorList>
            <person name="Mesny F."/>
            <person name="Miyauchi S."/>
            <person name="Thiergart T."/>
            <person name="Pickel B."/>
            <person name="Atanasova L."/>
            <person name="Karlsson M."/>
            <person name="Huettel B."/>
            <person name="Barry K.W."/>
            <person name="Haridas S."/>
            <person name="Chen C."/>
            <person name="Bauer D."/>
            <person name="Andreopoulos W."/>
            <person name="Pangilinan J."/>
            <person name="LaButti K."/>
            <person name="Riley R."/>
            <person name="Lipzen A."/>
            <person name="Clum A."/>
            <person name="Drula E."/>
            <person name="Henrissat B."/>
            <person name="Kohler A."/>
            <person name="Grigoriev I.V."/>
            <person name="Martin F.M."/>
            <person name="Hacquard S."/>
        </authorList>
    </citation>
    <scope>NUCLEOTIDE SEQUENCE</scope>
    <source>
        <strain evidence="2">MPI-CAGE-AT-0021</strain>
    </source>
</reference>
<evidence type="ECO:0000256" key="1">
    <source>
        <dbReference type="SAM" id="MobiDB-lite"/>
    </source>
</evidence>
<name>A0A9P9EXF4_9HYPO</name>
<evidence type="ECO:0000313" key="3">
    <source>
        <dbReference type="Proteomes" id="UP000717696"/>
    </source>
</evidence>
<organism evidence="2 3">
    <name type="scientific">Dactylonectria estremocensis</name>
    <dbReference type="NCBI Taxonomy" id="1079267"/>
    <lineage>
        <taxon>Eukaryota</taxon>
        <taxon>Fungi</taxon>
        <taxon>Dikarya</taxon>
        <taxon>Ascomycota</taxon>
        <taxon>Pezizomycotina</taxon>
        <taxon>Sordariomycetes</taxon>
        <taxon>Hypocreomycetidae</taxon>
        <taxon>Hypocreales</taxon>
        <taxon>Nectriaceae</taxon>
        <taxon>Dactylonectria</taxon>
    </lineage>
</organism>